<dbReference type="Gene3D" id="3.40.50.300">
    <property type="entry name" value="P-loop containing nucleotide triphosphate hydrolases"/>
    <property type="match status" value="1"/>
</dbReference>
<evidence type="ECO:0000256" key="4">
    <source>
        <dbReference type="ARBA" id="ARBA00022840"/>
    </source>
</evidence>
<dbReference type="InterPro" id="IPR017911">
    <property type="entry name" value="MacB-like_ATP-bd"/>
</dbReference>
<feature type="domain" description="ABC transporter" evidence="5">
    <location>
        <begin position="2"/>
        <end position="219"/>
    </location>
</feature>
<evidence type="ECO:0000259" key="5">
    <source>
        <dbReference type="PROSITE" id="PS50893"/>
    </source>
</evidence>
<evidence type="ECO:0000313" key="7">
    <source>
        <dbReference type="Proteomes" id="UP000294854"/>
    </source>
</evidence>
<gene>
    <name evidence="6" type="ORF">C5L31_002092</name>
</gene>
<dbReference type="InterPro" id="IPR017871">
    <property type="entry name" value="ABC_transporter-like_CS"/>
</dbReference>
<protein>
    <recommendedName>
        <fullName evidence="5">ABC transporter domain-containing protein</fullName>
    </recommendedName>
</protein>
<organism evidence="6 7">
    <name type="scientific">Secundilactobacillus malefermentans</name>
    <dbReference type="NCBI Taxonomy" id="176292"/>
    <lineage>
        <taxon>Bacteria</taxon>
        <taxon>Bacillati</taxon>
        <taxon>Bacillota</taxon>
        <taxon>Bacilli</taxon>
        <taxon>Lactobacillales</taxon>
        <taxon>Lactobacillaceae</taxon>
        <taxon>Secundilactobacillus</taxon>
    </lineage>
</organism>
<dbReference type="GO" id="GO:0005524">
    <property type="term" value="F:ATP binding"/>
    <property type="evidence" value="ECO:0007669"/>
    <property type="project" value="UniProtKB-KW"/>
</dbReference>
<reference evidence="6 7" key="1">
    <citation type="journal article" date="2019" name="Appl. Microbiol. Biotechnol.">
        <title>Uncovering carbohydrate metabolism through a genotype-phenotype association study of 56 lactic acid bacteria genomes.</title>
        <authorList>
            <person name="Buron-Moles G."/>
            <person name="Chailyan A."/>
            <person name="Dolejs I."/>
            <person name="Forster J."/>
            <person name="Miks M.H."/>
        </authorList>
    </citation>
    <scope>NUCLEOTIDE SEQUENCE [LARGE SCALE GENOMIC DNA]</scope>
    <source>
        <strain evidence="6 7">ATCC 49373</strain>
    </source>
</reference>
<dbReference type="PROSITE" id="PS00211">
    <property type="entry name" value="ABC_TRANSPORTER_1"/>
    <property type="match status" value="1"/>
</dbReference>
<keyword evidence="7" id="KW-1185">Reference proteome</keyword>
<dbReference type="SMART" id="SM00382">
    <property type="entry name" value="AAA"/>
    <property type="match status" value="1"/>
</dbReference>
<dbReference type="Proteomes" id="UP000294854">
    <property type="component" value="Unassembled WGS sequence"/>
</dbReference>
<dbReference type="SUPFAM" id="SSF52540">
    <property type="entry name" value="P-loop containing nucleoside triphosphate hydrolases"/>
    <property type="match status" value="1"/>
</dbReference>
<dbReference type="CDD" id="cd03255">
    <property type="entry name" value="ABC_MJ0796_LolCDE_FtsE"/>
    <property type="match status" value="1"/>
</dbReference>
<evidence type="ECO:0000256" key="2">
    <source>
        <dbReference type="ARBA" id="ARBA00022448"/>
    </source>
</evidence>
<dbReference type="EMBL" id="PUFO01000080">
    <property type="protein sequence ID" value="TDG73941.1"/>
    <property type="molecule type" value="Genomic_DNA"/>
</dbReference>
<dbReference type="OrthoDB" id="9791546at2"/>
<dbReference type="STRING" id="1122149.FD44_GL000139"/>
<sequence length="219" mass="24249">MLEVKELTHAYANSEPLYENVNLSFDQSKVYTFVGASGSGKTTFLSFIAGLDSPQTGEITIDDKNINKIGLTNYRRTKIAMIFQQYNLMSYMSAIDNVLTALDITKSSHRGDKQFVLDSLKNVGISEEKARKNVQKLSGGEQQRVAIARALVVDATTVIADEPTGNLDAANSEMILKLFQDLAHNHHKTVIIVTHDSEIAKQGDVKIELKDNQFKVSNN</sequence>
<keyword evidence="4" id="KW-0067">ATP-binding</keyword>
<dbReference type="PROSITE" id="PS50893">
    <property type="entry name" value="ABC_TRANSPORTER_2"/>
    <property type="match status" value="1"/>
</dbReference>
<dbReference type="GO" id="GO:0005886">
    <property type="term" value="C:plasma membrane"/>
    <property type="evidence" value="ECO:0007669"/>
    <property type="project" value="TreeGrafter"/>
</dbReference>
<dbReference type="InterPro" id="IPR027417">
    <property type="entry name" value="P-loop_NTPase"/>
</dbReference>
<dbReference type="GO" id="GO:0022857">
    <property type="term" value="F:transmembrane transporter activity"/>
    <property type="evidence" value="ECO:0007669"/>
    <property type="project" value="TreeGrafter"/>
</dbReference>
<accession>A0A4R5NHR5</accession>
<comment type="caution">
    <text evidence="6">The sequence shown here is derived from an EMBL/GenBank/DDBJ whole genome shotgun (WGS) entry which is preliminary data.</text>
</comment>
<evidence type="ECO:0000313" key="6">
    <source>
        <dbReference type="EMBL" id="TDG73941.1"/>
    </source>
</evidence>
<dbReference type="InterPro" id="IPR003439">
    <property type="entry name" value="ABC_transporter-like_ATP-bd"/>
</dbReference>
<dbReference type="RefSeq" id="WP_010619118.1">
    <property type="nucleotide sequence ID" value="NZ_CP042371.1"/>
</dbReference>
<evidence type="ECO:0000256" key="1">
    <source>
        <dbReference type="ARBA" id="ARBA00005417"/>
    </source>
</evidence>
<keyword evidence="2" id="KW-0813">Transport</keyword>
<dbReference type="AlphaFoldDB" id="A0A4R5NHR5"/>
<dbReference type="PANTHER" id="PTHR24220">
    <property type="entry name" value="IMPORT ATP-BINDING PROTEIN"/>
    <property type="match status" value="1"/>
</dbReference>
<dbReference type="PANTHER" id="PTHR24220:SF689">
    <property type="entry name" value="LIPOPROTEIN-RELEASING SYSTEM ATP-BINDING PROTEIN LOLD"/>
    <property type="match status" value="1"/>
</dbReference>
<comment type="similarity">
    <text evidence="1">Belongs to the ABC transporter superfamily.</text>
</comment>
<dbReference type="InterPro" id="IPR003593">
    <property type="entry name" value="AAA+_ATPase"/>
</dbReference>
<keyword evidence="3" id="KW-0547">Nucleotide-binding</keyword>
<proteinExistence type="inferred from homology"/>
<dbReference type="Pfam" id="PF00005">
    <property type="entry name" value="ABC_tran"/>
    <property type="match status" value="1"/>
</dbReference>
<dbReference type="InterPro" id="IPR015854">
    <property type="entry name" value="ABC_transpr_LolD-like"/>
</dbReference>
<dbReference type="GO" id="GO:0016887">
    <property type="term" value="F:ATP hydrolysis activity"/>
    <property type="evidence" value="ECO:0007669"/>
    <property type="project" value="InterPro"/>
</dbReference>
<name>A0A4R5NHR5_9LACO</name>
<evidence type="ECO:0000256" key="3">
    <source>
        <dbReference type="ARBA" id="ARBA00022741"/>
    </source>
</evidence>